<proteinExistence type="predicted"/>
<sequence length="54" mass="5378">MSESIADCQDGDHTGHAHPAATGDGHHHHTDAHDEPGCAGDEDAGACADDACAS</sequence>
<keyword evidence="3" id="KW-1185">Reference proteome</keyword>
<dbReference type="AlphaFoldDB" id="G2GBT2"/>
<name>G2GBT2_9ACTN</name>
<evidence type="ECO:0000313" key="2">
    <source>
        <dbReference type="EMBL" id="EGX59036.1"/>
    </source>
</evidence>
<dbReference type="EMBL" id="AGBF01000039">
    <property type="protein sequence ID" value="EGX59036.1"/>
    <property type="molecule type" value="Genomic_DNA"/>
</dbReference>
<organism evidence="2 3">
    <name type="scientific">Streptomyces zinciresistens K42</name>
    <dbReference type="NCBI Taxonomy" id="700597"/>
    <lineage>
        <taxon>Bacteria</taxon>
        <taxon>Bacillati</taxon>
        <taxon>Actinomycetota</taxon>
        <taxon>Actinomycetes</taxon>
        <taxon>Kitasatosporales</taxon>
        <taxon>Streptomycetaceae</taxon>
        <taxon>Streptomyces</taxon>
    </lineage>
</organism>
<dbReference type="PATRIC" id="fig|700597.3.peg.2907"/>
<dbReference type="RefSeq" id="WP_007495687.1">
    <property type="nucleotide sequence ID" value="NZ_AGBF01000039.1"/>
</dbReference>
<gene>
    <name evidence="2" type="ORF">SZN_14848</name>
</gene>
<dbReference type="Proteomes" id="UP000004217">
    <property type="component" value="Unassembled WGS sequence"/>
</dbReference>
<protein>
    <submittedName>
        <fullName evidence="2">Uncharacterized protein</fullName>
    </submittedName>
</protein>
<reference evidence="2 3" key="1">
    <citation type="submission" date="2011-08" db="EMBL/GenBank/DDBJ databases">
        <authorList>
            <person name="Lin Y."/>
            <person name="Hao X."/>
            <person name="Johnstone L."/>
            <person name="Miller S.J."/>
            <person name="Wei G."/>
            <person name="Rensing C."/>
        </authorList>
    </citation>
    <scope>NUCLEOTIDE SEQUENCE [LARGE SCALE GENOMIC DNA]</scope>
    <source>
        <strain evidence="2 3">K42</strain>
    </source>
</reference>
<feature type="region of interest" description="Disordered" evidence="1">
    <location>
        <begin position="1"/>
        <end position="40"/>
    </location>
</feature>
<comment type="caution">
    <text evidence="2">The sequence shown here is derived from an EMBL/GenBank/DDBJ whole genome shotgun (WGS) entry which is preliminary data.</text>
</comment>
<evidence type="ECO:0000313" key="3">
    <source>
        <dbReference type="Proteomes" id="UP000004217"/>
    </source>
</evidence>
<evidence type="ECO:0000256" key="1">
    <source>
        <dbReference type="SAM" id="MobiDB-lite"/>
    </source>
</evidence>
<accession>G2GBT2</accession>